<protein>
    <submittedName>
        <fullName evidence="1">Uncharacterized protein</fullName>
    </submittedName>
</protein>
<gene>
    <name evidence="1" type="ORF">ROH8110_00513</name>
</gene>
<keyword evidence="2" id="KW-1185">Reference proteome</keyword>
<reference evidence="1 2" key="1">
    <citation type="submission" date="2017-03" db="EMBL/GenBank/DDBJ databases">
        <authorList>
            <person name="Afonso C.L."/>
            <person name="Miller P.J."/>
            <person name="Scott M.A."/>
            <person name="Spackman E."/>
            <person name="Goraichik I."/>
            <person name="Dimitrov K.M."/>
            <person name="Suarez D.L."/>
            <person name="Swayne D.E."/>
        </authorList>
    </citation>
    <scope>NUCLEOTIDE SEQUENCE [LARGE SCALE GENOMIC DNA]</scope>
    <source>
        <strain evidence="1 2">CECT 8110</strain>
    </source>
</reference>
<evidence type="ECO:0000313" key="2">
    <source>
        <dbReference type="Proteomes" id="UP000193207"/>
    </source>
</evidence>
<proteinExistence type="predicted"/>
<dbReference type="EMBL" id="FWFU01000001">
    <property type="protein sequence ID" value="SLN17554.1"/>
    <property type="molecule type" value="Genomic_DNA"/>
</dbReference>
<accession>A0A1X6YD31</accession>
<name>A0A1X6YD31_9RHOB</name>
<organism evidence="1 2">
    <name type="scientific">Roseovarius halotolerans</name>
    <dbReference type="NCBI Taxonomy" id="505353"/>
    <lineage>
        <taxon>Bacteria</taxon>
        <taxon>Pseudomonadati</taxon>
        <taxon>Pseudomonadota</taxon>
        <taxon>Alphaproteobacteria</taxon>
        <taxon>Rhodobacterales</taxon>
        <taxon>Roseobacteraceae</taxon>
        <taxon>Roseovarius</taxon>
    </lineage>
</organism>
<dbReference type="Proteomes" id="UP000193207">
    <property type="component" value="Unassembled WGS sequence"/>
</dbReference>
<dbReference type="AlphaFoldDB" id="A0A1X6YD31"/>
<sequence>MQTAAPGGGAAAMGQALETGCYYWAEKVAR</sequence>
<evidence type="ECO:0000313" key="1">
    <source>
        <dbReference type="EMBL" id="SLN17554.1"/>
    </source>
</evidence>